<accession>A0A7I7PJL5</accession>
<dbReference type="SUPFAM" id="SSF140459">
    <property type="entry name" value="PE/PPE dimer-like"/>
    <property type="match status" value="1"/>
</dbReference>
<feature type="domain" description="PPE family C-terminal" evidence="3">
    <location>
        <begin position="328"/>
        <end position="413"/>
    </location>
</feature>
<organism evidence="4 7">
    <name type="scientific">Mycobacterium noviomagense</name>
    <dbReference type="NCBI Taxonomy" id="459858"/>
    <lineage>
        <taxon>Bacteria</taxon>
        <taxon>Bacillati</taxon>
        <taxon>Actinomycetota</taxon>
        <taxon>Actinomycetes</taxon>
        <taxon>Mycobacteriales</taxon>
        <taxon>Mycobacteriaceae</taxon>
        <taxon>Mycobacterium</taxon>
    </lineage>
</organism>
<name>A0A7I7PJL5_9MYCO</name>
<evidence type="ECO:0000313" key="7">
    <source>
        <dbReference type="Proteomes" id="UP000466894"/>
    </source>
</evidence>
<dbReference type="Gene3D" id="1.20.1260.20">
    <property type="entry name" value="PPE superfamily"/>
    <property type="match status" value="1"/>
</dbReference>
<evidence type="ECO:0000313" key="5">
    <source>
        <dbReference type="EMBL" id="ORB10890.1"/>
    </source>
</evidence>
<dbReference type="AlphaFoldDB" id="A0A7I7PJL5"/>
<reference evidence="4" key="3">
    <citation type="submission" date="2020-02" db="EMBL/GenBank/DDBJ databases">
        <authorList>
            <person name="Matsumoto Y."/>
            <person name="Motooka D."/>
            <person name="Nakamura S."/>
        </authorList>
    </citation>
    <scope>NUCLEOTIDE SEQUENCE</scope>
    <source>
        <strain evidence="4">JCM 16367</strain>
    </source>
</reference>
<dbReference type="InterPro" id="IPR000030">
    <property type="entry name" value="PPE_dom"/>
</dbReference>
<dbReference type="InterPro" id="IPR038332">
    <property type="entry name" value="PPE_sf"/>
</dbReference>
<keyword evidence="6" id="KW-1185">Reference proteome</keyword>
<dbReference type="Pfam" id="PF00823">
    <property type="entry name" value="PPE"/>
    <property type="match status" value="1"/>
</dbReference>
<reference evidence="5 6" key="1">
    <citation type="submission" date="2017-02" db="EMBL/GenBank/DDBJ databases">
        <title>The new phylogeny of genus Mycobacterium.</title>
        <authorList>
            <person name="Tortoli E."/>
            <person name="Trovato A."/>
            <person name="Cirillo D.M."/>
        </authorList>
    </citation>
    <scope>NUCLEOTIDE SEQUENCE [LARGE SCALE GENOMIC DNA]</scope>
    <source>
        <strain evidence="5 6">DSM 45145</strain>
    </source>
</reference>
<evidence type="ECO:0000259" key="2">
    <source>
        <dbReference type="Pfam" id="PF00823"/>
    </source>
</evidence>
<dbReference type="RefSeq" id="WP_083090028.1">
    <property type="nucleotide sequence ID" value="NZ_AP022583.1"/>
</dbReference>
<dbReference type="Pfam" id="PF12484">
    <property type="entry name" value="PPE-SVP"/>
    <property type="match status" value="1"/>
</dbReference>
<evidence type="ECO:0000259" key="3">
    <source>
        <dbReference type="Pfam" id="PF12484"/>
    </source>
</evidence>
<dbReference type="EMBL" id="AP022583">
    <property type="protein sequence ID" value="BBY08712.1"/>
    <property type="molecule type" value="Genomic_DNA"/>
</dbReference>
<reference evidence="4 7" key="2">
    <citation type="journal article" date="2019" name="Emerg. Microbes Infect.">
        <title>Comprehensive subspecies identification of 175 nontuberculous mycobacteria species based on 7547 genomic profiles.</title>
        <authorList>
            <person name="Matsumoto Y."/>
            <person name="Kinjo T."/>
            <person name="Motooka D."/>
            <person name="Nabeya D."/>
            <person name="Jung N."/>
            <person name="Uechi K."/>
            <person name="Horii T."/>
            <person name="Iida T."/>
            <person name="Fujita J."/>
            <person name="Nakamura S."/>
        </authorList>
    </citation>
    <scope>NUCLEOTIDE SEQUENCE [LARGE SCALE GENOMIC DNA]</scope>
    <source>
        <strain evidence="4 7">JCM 16367</strain>
    </source>
</reference>
<dbReference type="InterPro" id="IPR022171">
    <property type="entry name" value="PPE_C"/>
</dbReference>
<dbReference type="PANTHER" id="PTHR46766:SF1">
    <property type="entry name" value="GLUTAMINE-RICH PROTEIN 2"/>
    <property type="match status" value="1"/>
</dbReference>
<dbReference type="Proteomes" id="UP000466894">
    <property type="component" value="Chromosome"/>
</dbReference>
<dbReference type="EMBL" id="MVIC01000077">
    <property type="protein sequence ID" value="ORB10890.1"/>
    <property type="molecule type" value="Genomic_DNA"/>
</dbReference>
<dbReference type="PANTHER" id="PTHR46766">
    <property type="entry name" value="GLUTAMINE-RICH PROTEIN 2"/>
    <property type="match status" value="1"/>
</dbReference>
<evidence type="ECO:0000313" key="4">
    <source>
        <dbReference type="EMBL" id="BBY08712.1"/>
    </source>
</evidence>
<proteinExistence type="inferred from homology"/>
<dbReference type="Proteomes" id="UP000192374">
    <property type="component" value="Unassembled WGS sequence"/>
</dbReference>
<comment type="similarity">
    <text evidence="1">Belongs to the mycobacterial PPE family.</text>
</comment>
<dbReference type="OrthoDB" id="4706395at2"/>
<dbReference type="KEGG" id="mnv:MNVI_40300"/>
<dbReference type="GO" id="GO:0052572">
    <property type="term" value="P:response to host immune response"/>
    <property type="evidence" value="ECO:0007669"/>
    <property type="project" value="TreeGrafter"/>
</dbReference>
<dbReference type="FunFam" id="1.20.1260.20:FF:000001">
    <property type="entry name" value="PPE family protein PPE41"/>
    <property type="match status" value="1"/>
</dbReference>
<gene>
    <name evidence="4" type="primary">PPE31_3</name>
    <name evidence="5" type="ORF">BST37_21950</name>
    <name evidence="4" type="ORF">MNVI_40300</name>
</gene>
<evidence type="ECO:0000313" key="6">
    <source>
        <dbReference type="Proteomes" id="UP000192374"/>
    </source>
</evidence>
<feature type="domain" description="PPE" evidence="2">
    <location>
        <begin position="3"/>
        <end position="166"/>
    </location>
</feature>
<protein>
    <submittedName>
        <fullName evidence="4">PPE family protein</fullName>
    </submittedName>
</protein>
<evidence type="ECO:0000256" key="1">
    <source>
        <dbReference type="ARBA" id="ARBA00010652"/>
    </source>
</evidence>
<sequence>MIDFALLPPEINSARMYSGPGAVPMLAAAAAWNQLAAEMQSTAASYSSVISGLTSGNWLGPASTSMAAAAAPYVGWMNTTAVRAEQTAAQAQAAAGAYQAAYAMTVPPPAIAANRAQLTSLVATNYLGQNTPAIAATEAEYGEMWAQDVAAMYGYAANSAAAAQLTPFTAPQPTTTASAVVNQTAAVSQATGTSAATTATATTATSAAPNASSASGLGDFLGITAPGSNQSTTGLAGLLNTLDGSNGSLIGAFLNNASVVNLSNAFTTNGILNPTSFIDSVTGFSYLFPSMAAADAGAVEDFAAGLGLGPAAGALGSAAGLPGLGAVSAEMGQAASLGALSVPHGWASAAPAFSQALSRTSGLSAALGATPLVSPNAPVGMPGMPLGGIAGMASHEGDELPLYGFRPIVMARPPAAG</sequence>